<feature type="transmembrane region" description="Helical" evidence="1">
    <location>
        <begin position="149"/>
        <end position="168"/>
    </location>
</feature>
<protein>
    <submittedName>
        <fullName evidence="2">Uncharacterized protein</fullName>
    </submittedName>
</protein>
<name>A0ABR9C5F4_9HYPH</name>
<keyword evidence="1" id="KW-1133">Transmembrane helix</keyword>
<comment type="caution">
    <text evidence="2">The sequence shown here is derived from an EMBL/GenBank/DDBJ whole genome shotgun (WGS) entry which is preliminary data.</text>
</comment>
<dbReference type="EMBL" id="JACYXJ010000001">
    <property type="protein sequence ID" value="MBD8875129.1"/>
    <property type="molecule type" value="Genomic_DNA"/>
</dbReference>
<keyword evidence="1" id="KW-0472">Membrane</keyword>
<sequence length="183" mass="21594">MEKDRVKAKYQSVYRAIVVFFLANCIFHMMGFTVFSVDFIDRISRVLLPDWLFLEEIVDRYGADYYSILESMMILFVFCILYVLMLLYISTCQIKYIVNKSGFNYFKYRKDFYVAYFGFVFVFVITPIVKFNSSQFSPKYVLMPPELLLIALNTLWLGAFVYTFAFALEPALITKHWKAANAE</sequence>
<reference evidence="2 3" key="1">
    <citation type="submission" date="2020-09" db="EMBL/GenBank/DDBJ databases">
        <title>The genome sequence of type strain Labrenzia polysiphoniae KACC 19711.</title>
        <authorList>
            <person name="Liu Y."/>
        </authorList>
    </citation>
    <scope>NUCLEOTIDE SEQUENCE [LARGE SCALE GENOMIC DNA]</scope>
    <source>
        <strain evidence="2 3">KACC 19711</strain>
    </source>
</reference>
<gene>
    <name evidence="2" type="ORF">IG617_02405</name>
</gene>
<feature type="transmembrane region" description="Helical" evidence="1">
    <location>
        <begin position="72"/>
        <end position="91"/>
    </location>
</feature>
<organism evidence="2 3">
    <name type="scientific">Roseibium polysiphoniae</name>
    <dbReference type="NCBI Taxonomy" id="2571221"/>
    <lineage>
        <taxon>Bacteria</taxon>
        <taxon>Pseudomonadati</taxon>
        <taxon>Pseudomonadota</taxon>
        <taxon>Alphaproteobacteria</taxon>
        <taxon>Hyphomicrobiales</taxon>
        <taxon>Stappiaceae</taxon>
        <taxon>Roseibium</taxon>
    </lineage>
</organism>
<feature type="transmembrane region" description="Helical" evidence="1">
    <location>
        <begin position="112"/>
        <end position="129"/>
    </location>
</feature>
<feature type="transmembrane region" description="Helical" evidence="1">
    <location>
        <begin position="12"/>
        <end position="35"/>
    </location>
</feature>
<evidence type="ECO:0000313" key="3">
    <source>
        <dbReference type="Proteomes" id="UP000615687"/>
    </source>
</evidence>
<proteinExistence type="predicted"/>
<dbReference type="RefSeq" id="WP_192106947.1">
    <property type="nucleotide sequence ID" value="NZ_JACYXJ010000001.1"/>
</dbReference>
<dbReference type="Proteomes" id="UP000615687">
    <property type="component" value="Unassembled WGS sequence"/>
</dbReference>
<evidence type="ECO:0000313" key="2">
    <source>
        <dbReference type="EMBL" id="MBD8875129.1"/>
    </source>
</evidence>
<evidence type="ECO:0000256" key="1">
    <source>
        <dbReference type="SAM" id="Phobius"/>
    </source>
</evidence>
<keyword evidence="3" id="KW-1185">Reference proteome</keyword>
<keyword evidence="1" id="KW-0812">Transmembrane</keyword>
<accession>A0ABR9C5F4</accession>